<proteinExistence type="predicted"/>
<accession>A0ABW6S006</accession>
<dbReference type="RefSeq" id="WP_387404290.1">
    <property type="nucleotide sequence ID" value="NZ_JBIAQY010000005.1"/>
</dbReference>
<feature type="chain" id="PRO_5046991986" evidence="2">
    <location>
        <begin position="22"/>
        <end position="98"/>
    </location>
</feature>
<evidence type="ECO:0000313" key="3">
    <source>
        <dbReference type="EMBL" id="MFF3569613.1"/>
    </source>
</evidence>
<evidence type="ECO:0000313" key="4">
    <source>
        <dbReference type="Proteomes" id="UP001601992"/>
    </source>
</evidence>
<organism evidence="3 4">
    <name type="scientific">Nocardia jiangxiensis</name>
    <dbReference type="NCBI Taxonomy" id="282685"/>
    <lineage>
        <taxon>Bacteria</taxon>
        <taxon>Bacillati</taxon>
        <taxon>Actinomycetota</taxon>
        <taxon>Actinomycetes</taxon>
        <taxon>Mycobacteriales</taxon>
        <taxon>Nocardiaceae</taxon>
        <taxon>Nocardia</taxon>
    </lineage>
</organism>
<dbReference type="Proteomes" id="UP001601992">
    <property type="component" value="Unassembled WGS sequence"/>
</dbReference>
<gene>
    <name evidence="3" type="ORF">ACFYXQ_17730</name>
</gene>
<keyword evidence="4" id="KW-1185">Reference proteome</keyword>
<evidence type="ECO:0000256" key="1">
    <source>
        <dbReference type="SAM" id="MobiDB-lite"/>
    </source>
</evidence>
<reference evidence="3 4" key="1">
    <citation type="submission" date="2024-10" db="EMBL/GenBank/DDBJ databases">
        <title>The Natural Products Discovery Center: Release of the First 8490 Sequenced Strains for Exploring Actinobacteria Biosynthetic Diversity.</title>
        <authorList>
            <person name="Kalkreuter E."/>
            <person name="Kautsar S.A."/>
            <person name="Yang D."/>
            <person name="Bader C.D."/>
            <person name="Teijaro C.N."/>
            <person name="Fluegel L."/>
            <person name="Davis C.M."/>
            <person name="Simpson J.R."/>
            <person name="Lauterbach L."/>
            <person name="Steele A.D."/>
            <person name="Gui C."/>
            <person name="Meng S."/>
            <person name="Li G."/>
            <person name="Viehrig K."/>
            <person name="Ye F."/>
            <person name="Su P."/>
            <person name="Kiefer A.F."/>
            <person name="Nichols A."/>
            <person name="Cepeda A.J."/>
            <person name="Yan W."/>
            <person name="Fan B."/>
            <person name="Jiang Y."/>
            <person name="Adhikari A."/>
            <person name="Zheng C.-J."/>
            <person name="Schuster L."/>
            <person name="Cowan T.M."/>
            <person name="Smanski M.J."/>
            <person name="Chevrette M.G."/>
            <person name="De Carvalho L.P.S."/>
            <person name="Shen B."/>
        </authorList>
    </citation>
    <scope>NUCLEOTIDE SEQUENCE [LARGE SCALE GENOMIC DNA]</scope>
    <source>
        <strain evidence="3 4">NPDC002593</strain>
    </source>
</reference>
<protein>
    <submittedName>
        <fullName evidence="3">Uncharacterized protein</fullName>
    </submittedName>
</protein>
<comment type="caution">
    <text evidence="3">The sequence shown here is derived from an EMBL/GenBank/DDBJ whole genome shotgun (WGS) entry which is preliminary data.</text>
</comment>
<keyword evidence="2" id="KW-0732">Signal</keyword>
<dbReference type="EMBL" id="JBIAQY010000005">
    <property type="protein sequence ID" value="MFF3569613.1"/>
    <property type="molecule type" value="Genomic_DNA"/>
</dbReference>
<feature type="compositionally biased region" description="Pro residues" evidence="1">
    <location>
        <begin position="45"/>
        <end position="57"/>
    </location>
</feature>
<evidence type="ECO:0000256" key="2">
    <source>
        <dbReference type="SAM" id="SignalP"/>
    </source>
</evidence>
<name>A0ABW6S006_9NOCA</name>
<feature type="signal peptide" evidence="2">
    <location>
        <begin position="1"/>
        <end position="21"/>
    </location>
</feature>
<feature type="region of interest" description="Disordered" evidence="1">
    <location>
        <begin position="35"/>
        <end position="74"/>
    </location>
</feature>
<sequence>MKKTAAVAVMTLALAVFSAGAGGAATIAGIDLGPIASGSGGMGTQPPPDSSTPPAPPNGEHVGAPCRAGGNKPGHKAWVHLDGSAAEHYGTHWMWVCQ</sequence>